<dbReference type="Proteomes" id="UP000037151">
    <property type="component" value="Unassembled WGS sequence"/>
</dbReference>
<comment type="caution">
    <text evidence="2">The sequence shown here is derived from an EMBL/GenBank/DDBJ whole genome shotgun (WGS) entry which is preliminary data.</text>
</comment>
<feature type="transmembrane region" description="Helical" evidence="1">
    <location>
        <begin position="154"/>
        <end position="173"/>
    </location>
</feature>
<gene>
    <name evidence="2" type="ORF">IQ63_19360</name>
</gene>
<protein>
    <submittedName>
        <fullName evidence="2">Uncharacterized protein</fullName>
    </submittedName>
</protein>
<keyword evidence="1" id="KW-0472">Membrane</keyword>
<organism evidence="2 3">
    <name type="scientific">Streptomyces acidiscabies</name>
    <dbReference type="NCBI Taxonomy" id="42234"/>
    <lineage>
        <taxon>Bacteria</taxon>
        <taxon>Bacillati</taxon>
        <taxon>Actinomycetota</taxon>
        <taxon>Actinomycetes</taxon>
        <taxon>Kitasatosporales</taxon>
        <taxon>Streptomycetaceae</taxon>
        <taxon>Streptomyces</taxon>
    </lineage>
</organism>
<keyword evidence="1" id="KW-0812">Transmembrane</keyword>
<name>A0A0L0K6Z0_9ACTN</name>
<evidence type="ECO:0000313" key="2">
    <source>
        <dbReference type="EMBL" id="KND33558.1"/>
    </source>
</evidence>
<feature type="transmembrane region" description="Helical" evidence="1">
    <location>
        <begin position="123"/>
        <end position="142"/>
    </location>
</feature>
<evidence type="ECO:0000256" key="1">
    <source>
        <dbReference type="SAM" id="Phobius"/>
    </source>
</evidence>
<dbReference type="EMBL" id="JPPY01000123">
    <property type="protein sequence ID" value="KND33558.1"/>
    <property type="molecule type" value="Genomic_DNA"/>
</dbReference>
<keyword evidence="1" id="KW-1133">Transmembrane helix</keyword>
<feature type="transmembrane region" description="Helical" evidence="1">
    <location>
        <begin position="6"/>
        <end position="29"/>
    </location>
</feature>
<accession>A0A0L0K6Z0</accession>
<dbReference type="PATRIC" id="fig|42234.21.peg.3995"/>
<proteinExistence type="predicted"/>
<evidence type="ECO:0000313" key="3">
    <source>
        <dbReference type="Proteomes" id="UP000037151"/>
    </source>
</evidence>
<dbReference type="RefSeq" id="WP_234330342.1">
    <property type="nucleotide sequence ID" value="NZ_KQ257821.1"/>
</dbReference>
<sequence length="182" mass="20036">MRAQDAVTIAAAVLVPVVTAIAGVVSLLAQDRRVRRSRDGRRRLAFEDATRQVAFAAEWLKAKQLTASTPEALHDPATVANRWLDEAAARVSAAEQPPTGEEPYVSVSRLLLLYRLRRRSAKAIRICFYAALGFMGFVVIAMLNDAASRRTVGWNVSLLVLTGVLALFLRFWAVSTDARDQN</sequence>
<reference evidence="3" key="1">
    <citation type="submission" date="2014-07" db="EMBL/GenBank/DDBJ databases">
        <title>Genome sequencing of plant-pathogenic Streptomyces species.</title>
        <authorList>
            <person name="Harrison J."/>
            <person name="Sapp M."/>
            <person name="Thwaites R."/>
            <person name="Studholme D.J."/>
        </authorList>
    </citation>
    <scope>NUCLEOTIDE SEQUENCE [LARGE SCALE GENOMIC DNA]</scope>
    <source>
        <strain evidence="3">NCPPB 4445</strain>
    </source>
</reference>
<dbReference type="AlphaFoldDB" id="A0A0L0K6Z0"/>